<dbReference type="Pfam" id="PF07693">
    <property type="entry name" value="KAP_NTPase"/>
    <property type="match status" value="1"/>
</dbReference>
<dbReference type="PANTHER" id="PTHR32046:SF11">
    <property type="entry name" value="IMMUNE-ASSOCIATED NUCLEOTIDE-BINDING PROTEIN 10-LIKE"/>
    <property type="match status" value="1"/>
</dbReference>
<feature type="domain" description="KAP NTPase" evidence="1">
    <location>
        <begin position="288"/>
        <end position="374"/>
    </location>
</feature>
<dbReference type="InterPro" id="IPR043129">
    <property type="entry name" value="ATPase_NBD"/>
</dbReference>
<accession>A0A397HHZ7</accession>
<feature type="domain" description="DUF8206" evidence="2">
    <location>
        <begin position="795"/>
        <end position="873"/>
    </location>
</feature>
<sequence>MRIDNLWPGTDFYDNIQLILTVPAEWSEQKIYIMRECAFNASLIKNKDSTNLKFITETEAAAIYCMKIAKEFNIVVGKKYMIVDCGRDTVDLTTRGLLENGLGEITSGSGDFCGGSFVELEFLRFIESKVGTGAIELLKENHYCRYEYMIREFRDHVQISFTAEDTSFFHEFNLEYIFPILKDYTSGSFRDELEENEWVIELYYETVKSFFDPVIEKIIRLIHQLNANEPCSAIFLIGEFSESRYLQSRIRQSFKYLINNISVPSQPTCAIVRGATEYGLKEKAYTVTVNATNEINILLLGETGVGKSTFINSFANYLRYDTINDAQFGEMANHYCRYEYMIREFRDHVQISFTAEDTSFFHEFNLEYIFPILKDYTSGSFRDELEENEWVIELYYETVKSFFDPVIEKIIRLIHQLNANEPCSAIFLIGEFSESRYLQSRIRQSFKYLINNISVPSQPTCAIVRGATEYGLKEKAYTVTVNATNEINILLLGETGVGKSTFINSFANYLRYDTINDAQFGEMAVLIPSQFTIMDENFEANKIKIGDYDSNGQTGEEGMSATQGCKSYVFPVDNDTSVSLIDTPGIGDTRGIDKDKENFENILRHISHYKHLNGICILLKPNNARLSIVFKYCVQELLTHIHKGAKDNIVFCLTNARSTFYRPGDTLPTQQLNNLRERSGVEMKTDKNTMYCFDNESFRFLAALRENMKFSEESWRLFKHIVSLEPHRTEETLSLNNVRKNVMLLSKPLAEIGQLIQINISIIRDQQREIENTNQSIEDLRSRLYTTLLDLDPKKLDHPRTVCTSESCIKIITFGTNLMKRVDYIKHCHTRCYCVEPNVVYNAALRVCSAIKEDGNCRNCSCNWSKHMHITYENDYIPKKVVDANVEKQIKEKKSYQDLKKAIIKDKEQYINQQKCEQERISTINIKFAQFLGQNAIAAYSDTYSDYLDHFINVNEDNKILGELETVKREYSQKIAIIKRAIETNDLSMPQISLKEISHLEQELYKLPLNGQTLKRIKAEVERGRNATFRHEEKRCMRQGNKYWNNIFK</sequence>
<keyword evidence="4" id="KW-1185">Reference proteome</keyword>
<name>A0A397HHZ7_9GLOM</name>
<comment type="caution">
    <text evidence="3">The sequence shown here is derived from an EMBL/GenBank/DDBJ whole genome shotgun (WGS) entry which is preliminary data.</text>
</comment>
<dbReference type="Gene3D" id="3.40.50.300">
    <property type="entry name" value="P-loop containing nucleotide triphosphate hydrolases"/>
    <property type="match status" value="2"/>
</dbReference>
<dbReference type="InterPro" id="IPR025662">
    <property type="entry name" value="Sigma_54_int_dom_ATP-bd_1"/>
</dbReference>
<dbReference type="InterPro" id="IPR058519">
    <property type="entry name" value="DUF8206"/>
</dbReference>
<reference evidence="3 4" key="1">
    <citation type="submission" date="2018-08" db="EMBL/GenBank/DDBJ databases">
        <title>Genome and evolution of the arbuscular mycorrhizal fungus Diversispora epigaea (formerly Glomus versiforme) and its bacterial endosymbionts.</title>
        <authorList>
            <person name="Sun X."/>
            <person name="Fei Z."/>
            <person name="Harrison M."/>
        </authorList>
    </citation>
    <scope>NUCLEOTIDE SEQUENCE [LARGE SCALE GENOMIC DNA]</scope>
    <source>
        <strain evidence="3 4">IT104</strain>
    </source>
</reference>
<dbReference type="STRING" id="1348612.A0A397HHZ7"/>
<evidence type="ECO:0000313" key="4">
    <source>
        <dbReference type="Proteomes" id="UP000266861"/>
    </source>
</evidence>
<dbReference type="SUPFAM" id="SSF52540">
    <property type="entry name" value="P-loop containing nucleoside triphosphate hydrolases"/>
    <property type="match status" value="2"/>
</dbReference>
<evidence type="ECO:0000259" key="2">
    <source>
        <dbReference type="Pfam" id="PF26633"/>
    </source>
</evidence>
<dbReference type="PANTHER" id="PTHR32046">
    <property type="entry name" value="G DOMAIN-CONTAINING PROTEIN"/>
    <property type="match status" value="1"/>
</dbReference>
<organism evidence="3 4">
    <name type="scientific">Diversispora epigaea</name>
    <dbReference type="NCBI Taxonomy" id="1348612"/>
    <lineage>
        <taxon>Eukaryota</taxon>
        <taxon>Fungi</taxon>
        <taxon>Fungi incertae sedis</taxon>
        <taxon>Mucoromycota</taxon>
        <taxon>Glomeromycotina</taxon>
        <taxon>Glomeromycetes</taxon>
        <taxon>Diversisporales</taxon>
        <taxon>Diversisporaceae</taxon>
        <taxon>Diversispora</taxon>
    </lineage>
</organism>
<dbReference type="Gene3D" id="3.30.420.40">
    <property type="match status" value="2"/>
</dbReference>
<dbReference type="InterPro" id="IPR011646">
    <property type="entry name" value="KAP_P-loop"/>
</dbReference>
<dbReference type="PROSITE" id="PS00675">
    <property type="entry name" value="SIGMA54_INTERACT_1"/>
    <property type="match status" value="2"/>
</dbReference>
<dbReference type="AlphaFoldDB" id="A0A397HHZ7"/>
<proteinExistence type="predicted"/>
<dbReference type="InterPro" id="IPR027417">
    <property type="entry name" value="P-loop_NTPase"/>
</dbReference>
<evidence type="ECO:0000259" key="1">
    <source>
        <dbReference type="Pfam" id="PF07693"/>
    </source>
</evidence>
<dbReference type="Gene3D" id="3.90.640.10">
    <property type="entry name" value="Actin, Chain A, domain 4"/>
    <property type="match status" value="1"/>
</dbReference>
<protein>
    <submittedName>
        <fullName evidence="3">Uncharacterized protein</fullName>
    </submittedName>
</protein>
<dbReference type="EMBL" id="PQFF01000319">
    <property type="protein sequence ID" value="RHZ61186.1"/>
    <property type="molecule type" value="Genomic_DNA"/>
</dbReference>
<dbReference type="OrthoDB" id="8954335at2759"/>
<gene>
    <name evidence="3" type="ORF">Glove_349g81</name>
</gene>
<dbReference type="Proteomes" id="UP000266861">
    <property type="component" value="Unassembled WGS sequence"/>
</dbReference>
<dbReference type="SUPFAM" id="SSF53067">
    <property type="entry name" value="Actin-like ATPase domain"/>
    <property type="match status" value="1"/>
</dbReference>
<dbReference type="Pfam" id="PF26633">
    <property type="entry name" value="DUF8206"/>
    <property type="match status" value="1"/>
</dbReference>
<evidence type="ECO:0000313" key="3">
    <source>
        <dbReference type="EMBL" id="RHZ61186.1"/>
    </source>
</evidence>